<dbReference type="EMBL" id="QKZL01000020">
    <property type="protein sequence ID" value="PZX12991.1"/>
    <property type="molecule type" value="Genomic_DNA"/>
</dbReference>
<feature type="chain" id="PRO_5016056623" description="PepSY domain-containing protein" evidence="2">
    <location>
        <begin position="26"/>
        <end position="127"/>
    </location>
</feature>
<reference evidence="3 4" key="1">
    <citation type="submission" date="2018-06" db="EMBL/GenBank/DDBJ databases">
        <title>Genomic Encyclopedia of Archaeal and Bacterial Type Strains, Phase II (KMG-II): from individual species to whole genera.</title>
        <authorList>
            <person name="Goeker M."/>
        </authorList>
    </citation>
    <scope>NUCLEOTIDE SEQUENCE [LARGE SCALE GENOMIC DNA]</scope>
    <source>
        <strain evidence="3 4">DSM 22009</strain>
    </source>
</reference>
<accession>A0A2W7MZ83</accession>
<feature type="compositionally biased region" description="Acidic residues" evidence="1">
    <location>
        <begin position="117"/>
        <end position="127"/>
    </location>
</feature>
<evidence type="ECO:0000313" key="4">
    <source>
        <dbReference type="Proteomes" id="UP000248916"/>
    </source>
</evidence>
<protein>
    <recommendedName>
        <fullName evidence="5">PepSY domain-containing protein</fullName>
    </recommendedName>
</protein>
<dbReference type="Proteomes" id="UP000248916">
    <property type="component" value="Unassembled WGS sequence"/>
</dbReference>
<dbReference type="Gene3D" id="3.10.450.40">
    <property type="match status" value="1"/>
</dbReference>
<feature type="signal peptide" evidence="2">
    <location>
        <begin position="1"/>
        <end position="25"/>
    </location>
</feature>
<dbReference type="AlphaFoldDB" id="A0A2W7MZ83"/>
<evidence type="ECO:0008006" key="5">
    <source>
        <dbReference type="Google" id="ProtNLM"/>
    </source>
</evidence>
<dbReference type="RefSeq" id="WP_146259457.1">
    <property type="nucleotide sequence ID" value="NZ_QKZL01000020.1"/>
</dbReference>
<keyword evidence="2" id="KW-0732">Signal</keyword>
<comment type="caution">
    <text evidence="3">The sequence shown here is derived from an EMBL/GenBank/DDBJ whole genome shotgun (WGS) entry which is preliminary data.</text>
</comment>
<name>A0A2W7MZ83_9RHOB</name>
<feature type="region of interest" description="Disordered" evidence="1">
    <location>
        <begin position="88"/>
        <end position="127"/>
    </location>
</feature>
<organism evidence="3 4">
    <name type="scientific">Palleronia aestuarii</name>
    <dbReference type="NCBI Taxonomy" id="568105"/>
    <lineage>
        <taxon>Bacteria</taxon>
        <taxon>Pseudomonadati</taxon>
        <taxon>Pseudomonadota</taxon>
        <taxon>Alphaproteobacteria</taxon>
        <taxon>Rhodobacterales</taxon>
        <taxon>Roseobacteraceae</taxon>
        <taxon>Palleronia</taxon>
    </lineage>
</organism>
<keyword evidence="4" id="KW-1185">Reference proteome</keyword>
<proteinExistence type="predicted"/>
<evidence type="ECO:0000256" key="1">
    <source>
        <dbReference type="SAM" id="MobiDB-lite"/>
    </source>
</evidence>
<evidence type="ECO:0000313" key="3">
    <source>
        <dbReference type="EMBL" id="PZX12991.1"/>
    </source>
</evidence>
<gene>
    <name evidence="3" type="ORF">LX81_03368</name>
</gene>
<sequence>MRMTKSRLGAAALLSMGLVAGAASAQSTTDTRTDDQMEVEALMSSQITLGDAVSAAESDSGGTAVSAEFTMETDDDTPVFVVEVAKSDGTTSELAVASDGTVSPYAEPDDNGHENGEDMEESDDDDT</sequence>
<evidence type="ECO:0000256" key="2">
    <source>
        <dbReference type="SAM" id="SignalP"/>
    </source>
</evidence>